<protein>
    <submittedName>
        <fullName evidence="1">Uncharacterized protein</fullName>
    </submittedName>
</protein>
<comment type="caution">
    <text evidence="1">The sequence shown here is derived from an EMBL/GenBank/DDBJ whole genome shotgun (WGS) entry which is preliminary data.</text>
</comment>
<dbReference type="AlphaFoldDB" id="A0A229SEJ6"/>
<dbReference type="RefSeq" id="WP_093933307.1">
    <property type="nucleotide sequence ID" value="NZ_JBHUSO010000190.1"/>
</dbReference>
<dbReference type="OrthoDB" id="3694546at2"/>
<keyword evidence="2" id="KW-1185">Reference proteome</keyword>
<name>A0A229SEJ6_9PSEU</name>
<dbReference type="EMBL" id="NMQT01000027">
    <property type="protein sequence ID" value="OXM57326.1"/>
    <property type="molecule type" value="Genomic_DNA"/>
</dbReference>
<dbReference type="Proteomes" id="UP000215223">
    <property type="component" value="Unassembled WGS sequence"/>
</dbReference>
<evidence type="ECO:0000313" key="2">
    <source>
        <dbReference type="Proteomes" id="UP000215223"/>
    </source>
</evidence>
<accession>A0A229SEJ6</accession>
<gene>
    <name evidence="1" type="ORF">CFP71_08625</name>
</gene>
<organism evidence="1 2">
    <name type="scientific">Amycolatopsis thailandensis</name>
    <dbReference type="NCBI Taxonomy" id="589330"/>
    <lineage>
        <taxon>Bacteria</taxon>
        <taxon>Bacillati</taxon>
        <taxon>Actinomycetota</taxon>
        <taxon>Actinomycetes</taxon>
        <taxon>Pseudonocardiales</taxon>
        <taxon>Pseudonocardiaceae</taxon>
        <taxon>Amycolatopsis</taxon>
    </lineage>
</organism>
<evidence type="ECO:0000313" key="1">
    <source>
        <dbReference type="EMBL" id="OXM57326.1"/>
    </source>
</evidence>
<sequence length="107" mass="11449">MATDRNGDGRIDIFIEATRGELRQLRGFGEKFATDWQPIHDAINVLTGQLGRGKMGESFQVCKDNTPGLLTSAGTVPANYAALATNGETGVKVYEGAQTEATRQFGA</sequence>
<reference evidence="1 2" key="1">
    <citation type="submission" date="2017-07" db="EMBL/GenBank/DDBJ databases">
        <title>Amycolatopsis thailandensis Genome sequencing and assembly.</title>
        <authorList>
            <person name="Kaur N."/>
            <person name="Mayilraj S."/>
        </authorList>
    </citation>
    <scope>NUCLEOTIDE SEQUENCE [LARGE SCALE GENOMIC DNA]</scope>
    <source>
        <strain evidence="1 2">JCM 16380</strain>
    </source>
</reference>
<proteinExistence type="predicted"/>